<gene>
    <name evidence="8" type="ORF">ODALV1_LOCUS11515</name>
</gene>
<dbReference type="Gene3D" id="1.20.1070.10">
    <property type="entry name" value="Rhodopsin 7-helix transmembrane proteins"/>
    <property type="match status" value="1"/>
</dbReference>
<reference evidence="8 9" key="1">
    <citation type="submission" date="2024-08" db="EMBL/GenBank/DDBJ databases">
        <authorList>
            <person name="Cucini C."/>
            <person name="Frati F."/>
        </authorList>
    </citation>
    <scope>NUCLEOTIDE SEQUENCE [LARGE SCALE GENOMIC DNA]</scope>
</reference>
<dbReference type="PRINTS" id="PR00237">
    <property type="entry name" value="GPCRRHODOPSN"/>
</dbReference>
<evidence type="ECO:0000259" key="7">
    <source>
        <dbReference type="PROSITE" id="PS50262"/>
    </source>
</evidence>
<feature type="transmembrane region" description="Helical" evidence="6">
    <location>
        <begin position="289"/>
        <end position="312"/>
    </location>
</feature>
<feature type="transmembrane region" description="Helical" evidence="6">
    <location>
        <begin position="324"/>
        <end position="344"/>
    </location>
</feature>
<dbReference type="EMBL" id="CAXLJM020000035">
    <property type="protein sequence ID" value="CAL8103656.1"/>
    <property type="molecule type" value="Genomic_DNA"/>
</dbReference>
<sequence length="399" mass="45637">MSYNQTIDLPLLSCHIVELPEQNNRTDCSISNPNNCVRCPILGRFVAGGGLDEFGTPGHVICLVQWILAMFIGIFGTFTNILIITILKRQNSGRAFDILLIVLACFDFIGSVMSVIATTATVGYFENWNRGPLGLYLFYIGSLTAFFGRSGSSFTTVLITVERFLVITFPMRSSTWFTVRKTKLYAVGIFIFAAFNAIPRFTSFVIHPIERYHIARDIPSLKGLDYVVLSTVLEEFWYRTTGAFFDQIDFWFPLPTLLFFHFLLFIQIRKFSRRRKTMNMKEKKDIRALKMFIPVVFVLFLCNIEPYVHYYYIRIGGYVYREHFVGVLLSIAVNSAVNLPIYYFKGSSFRNEVRGLFSTFICFALCKRRRKDGSKERSTATALTVSHSQGIEARGGVHT</sequence>
<evidence type="ECO:0000256" key="6">
    <source>
        <dbReference type="SAM" id="Phobius"/>
    </source>
</evidence>
<name>A0ABP1QLB0_9HEXA</name>
<dbReference type="SUPFAM" id="SSF81321">
    <property type="entry name" value="Family A G protein-coupled receptor-like"/>
    <property type="match status" value="1"/>
</dbReference>
<feature type="domain" description="G-protein coupled receptors family 1 profile" evidence="7">
    <location>
        <begin position="79"/>
        <end position="343"/>
    </location>
</feature>
<accession>A0ABP1QLB0</accession>
<feature type="transmembrane region" description="Helical" evidence="6">
    <location>
        <begin position="136"/>
        <end position="161"/>
    </location>
</feature>
<dbReference type="PANTHER" id="PTHR46641">
    <property type="entry name" value="FMRFAMIDE RECEPTOR-RELATED"/>
    <property type="match status" value="1"/>
</dbReference>
<feature type="transmembrane region" description="Helical" evidence="6">
    <location>
        <begin position="250"/>
        <end position="268"/>
    </location>
</feature>
<dbReference type="PROSITE" id="PS50262">
    <property type="entry name" value="G_PROTEIN_RECEP_F1_2"/>
    <property type="match status" value="1"/>
</dbReference>
<evidence type="ECO:0000256" key="3">
    <source>
        <dbReference type="ARBA" id="ARBA00022692"/>
    </source>
</evidence>
<keyword evidence="3 6" id="KW-0812">Transmembrane</keyword>
<comment type="subcellular location">
    <subcellularLocation>
        <location evidence="1">Membrane</location>
    </subcellularLocation>
</comment>
<dbReference type="Proteomes" id="UP001642540">
    <property type="component" value="Unassembled WGS sequence"/>
</dbReference>
<comment type="similarity">
    <text evidence="2">Belongs to the G-protein coupled receptor 1 family.</text>
</comment>
<feature type="transmembrane region" description="Helical" evidence="6">
    <location>
        <begin position="63"/>
        <end position="87"/>
    </location>
</feature>
<keyword evidence="5 6" id="KW-0472">Membrane</keyword>
<proteinExistence type="inferred from homology"/>
<dbReference type="InterPro" id="IPR052954">
    <property type="entry name" value="GPCR-Ligand_Int"/>
</dbReference>
<evidence type="ECO:0000256" key="4">
    <source>
        <dbReference type="ARBA" id="ARBA00022989"/>
    </source>
</evidence>
<keyword evidence="4 6" id="KW-1133">Transmembrane helix</keyword>
<dbReference type="Pfam" id="PF00001">
    <property type="entry name" value="7tm_1"/>
    <property type="match status" value="1"/>
</dbReference>
<evidence type="ECO:0000256" key="1">
    <source>
        <dbReference type="ARBA" id="ARBA00004370"/>
    </source>
</evidence>
<organism evidence="8 9">
    <name type="scientific">Orchesella dallaii</name>
    <dbReference type="NCBI Taxonomy" id="48710"/>
    <lineage>
        <taxon>Eukaryota</taxon>
        <taxon>Metazoa</taxon>
        <taxon>Ecdysozoa</taxon>
        <taxon>Arthropoda</taxon>
        <taxon>Hexapoda</taxon>
        <taxon>Collembola</taxon>
        <taxon>Entomobryomorpha</taxon>
        <taxon>Entomobryoidea</taxon>
        <taxon>Orchesellidae</taxon>
        <taxon>Orchesellinae</taxon>
        <taxon>Orchesella</taxon>
    </lineage>
</organism>
<feature type="transmembrane region" description="Helical" evidence="6">
    <location>
        <begin position="182"/>
        <end position="198"/>
    </location>
</feature>
<protein>
    <recommendedName>
        <fullName evidence="7">G-protein coupled receptors family 1 profile domain-containing protein</fullName>
    </recommendedName>
</protein>
<evidence type="ECO:0000256" key="2">
    <source>
        <dbReference type="ARBA" id="ARBA00010663"/>
    </source>
</evidence>
<evidence type="ECO:0000256" key="5">
    <source>
        <dbReference type="ARBA" id="ARBA00023136"/>
    </source>
</evidence>
<keyword evidence="9" id="KW-1185">Reference proteome</keyword>
<dbReference type="InterPro" id="IPR017452">
    <property type="entry name" value="GPCR_Rhodpsn_7TM"/>
</dbReference>
<evidence type="ECO:0000313" key="8">
    <source>
        <dbReference type="EMBL" id="CAL8103656.1"/>
    </source>
</evidence>
<feature type="transmembrane region" description="Helical" evidence="6">
    <location>
        <begin position="99"/>
        <end position="124"/>
    </location>
</feature>
<dbReference type="InterPro" id="IPR000276">
    <property type="entry name" value="GPCR_Rhodpsn"/>
</dbReference>
<dbReference type="PANTHER" id="PTHR46641:SF2">
    <property type="entry name" value="FMRFAMIDE RECEPTOR"/>
    <property type="match status" value="1"/>
</dbReference>
<comment type="caution">
    <text evidence="8">The sequence shown here is derived from an EMBL/GenBank/DDBJ whole genome shotgun (WGS) entry which is preliminary data.</text>
</comment>
<evidence type="ECO:0000313" key="9">
    <source>
        <dbReference type="Proteomes" id="UP001642540"/>
    </source>
</evidence>